<dbReference type="Gene3D" id="3.40.50.720">
    <property type="entry name" value="NAD(P)-binding Rossmann-like Domain"/>
    <property type="match status" value="1"/>
</dbReference>
<dbReference type="PANTHER" id="PTHR43205:SF7">
    <property type="entry name" value="PROSTAGLANDIN REDUCTASE 1"/>
    <property type="match status" value="1"/>
</dbReference>
<dbReference type="Gramene" id="ERN11830">
    <property type="protein sequence ID" value="ERN11830"/>
    <property type="gene ID" value="AMTR_s00020p00048620"/>
</dbReference>
<dbReference type="AlphaFoldDB" id="W1PWS6"/>
<reference evidence="2" key="1">
    <citation type="journal article" date="2013" name="Science">
        <title>The Amborella genome and the evolution of flowering plants.</title>
        <authorList>
            <consortium name="Amborella Genome Project"/>
        </authorList>
    </citation>
    <scope>NUCLEOTIDE SEQUENCE [LARGE SCALE GENOMIC DNA]</scope>
</reference>
<dbReference type="GO" id="GO:0016628">
    <property type="term" value="F:oxidoreductase activity, acting on the CH-CH group of donors, NAD or NADP as acceptor"/>
    <property type="evidence" value="ECO:0007669"/>
    <property type="project" value="InterPro"/>
</dbReference>
<dbReference type="Proteomes" id="UP000017836">
    <property type="component" value="Unassembled WGS sequence"/>
</dbReference>
<dbReference type="InterPro" id="IPR045010">
    <property type="entry name" value="MDR_fam"/>
</dbReference>
<gene>
    <name evidence="1" type="ORF">AMTR_s00020p00048620</name>
</gene>
<accession>W1PWS6</accession>
<evidence type="ECO:0000313" key="1">
    <source>
        <dbReference type="EMBL" id="ERN11830.1"/>
    </source>
</evidence>
<dbReference type="OMA" id="GFFEICY"/>
<organism evidence="1 2">
    <name type="scientific">Amborella trichopoda</name>
    <dbReference type="NCBI Taxonomy" id="13333"/>
    <lineage>
        <taxon>Eukaryota</taxon>
        <taxon>Viridiplantae</taxon>
        <taxon>Streptophyta</taxon>
        <taxon>Embryophyta</taxon>
        <taxon>Tracheophyta</taxon>
        <taxon>Spermatophyta</taxon>
        <taxon>Magnoliopsida</taxon>
        <taxon>Amborellales</taxon>
        <taxon>Amborellaceae</taxon>
        <taxon>Amborella</taxon>
    </lineage>
</organism>
<proteinExistence type="predicted"/>
<protein>
    <submittedName>
        <fullName evidence="1">Uncharacterized protein</fullName>
    </submittedName>
</protein>
<sequence>MAAYVGFFEICYSNKGEHVFVSVALEAVGELVGQFAKSIGSYGVGSAGFKEKGGEFVNLDEIYAHSMLIY</sequence>
<evidence type="ECO:0000313" key="2">
    <source>
        <dbReference type="Proteomes" id="UP000017836"/>
    </source>
</evidence>
<dbReference type="SUPFAM" id="SSF51735">
    <property type="entry name" value="NAD(P)-binding Rossmann-fold domains"/>
    <property type="match status" value="1"/>
</dbReference>
<name>W1PWS6_AMBTC</name>
<dbReference type="eggNOG" id="KOG1196">
    <property type="taxonomic scope" value="Eukaryota"/>
</dbReference>
<dbReference type="PANTHER" id="PTHR43205">
    <property type="entry name" value="PROSTAGLANDIN REDUCTASE"/>
    <property type="match status" value="1"/>
</dbReference>
<dbReference type="HOGENOM" id="CLU_2761144_0_0_1"/>
<dbReference type="InterPro" id="IPR036291">
    <property type="entry name" value="NAD(P)-bd_dom_sf"/>
</dbReference>
<dbReference type="EMBL" id="KI392664">
    <property type="protein sequence ID" value="ERN11830.1"/>
    <property type="molecule type" value="Genomic_DNA"/>
</dbReference>
<keyword evidence="2" id="KW-1185">Reference proteome</keyword>